<dbReference type="PROSITE" id="PS51257">
    <property type="entry name" value="PROKAR_LIPOPROTEIN"/>
    <property type="match status" value="1"/>
</dbReference>
<dbReference type="Gene3D" id="2.60.40.10">
    <property type="entry name" value="Immunoglobulins"/>
    <property type="match status" value="1"/>
</dbReference>
<dbReference type="AlphaFoldDB" id="A0A449I4R7"/>
<proteinExistence type="predicted"/>
<dbReference type="Proteomes" id="UP000396835">
    <property type="component" value="Unassembled WGS sequence"/>
</dbReference>
<dbReference type="EMBL" id="CAACYH010000004">
    <property type="protein sequence ID" value="VFB14448.1"/>
    <property type="molecule type" value="Genomic_DNA"/>
</dbReference>
<evidence type="ECO:0000313" key="2">
    <source>
        <dbReference type="EMBL" id="VFB14448.1"/>
    </source>
</evidence>
<gene>
    <name evidence="2" type="ORF">NCTC7812_02000</name>
</gene>
<dbReference type="InterPro" id="IPR045690">
    <property type="entry name" value="DUF6055"/>
</dbReference>
<sequence>MRTFKTVYSLLVVALLIVIGGCSDEKEKVLPLVSVGEGQQNKQVAWDAIEASVKFAATAAWSVTIEDMTESTGNSGVTWIKLPRYKGEAGDVSLPMLFQKNDSENEREAAMTIVCGESKSIVKIRQEANPNAVLTMNPADILDYDKFYMPGTHNEGFEKGSGNMLRSDARWSWWRMKQSEHFFVFWEPGFGDDPNAETVPEVLRVDVDDLLRKAEQFYKTNVEKLKFAEVGVNKSYLDKYKMEIYLFYQTEWLATGSGYDNTIGALWVNPSTCKPVGSTIAHEIGHSFQYQVGCDKVLNGLSDFSKVGFRYGYGPNGEGGNAFWEQCAQWQSFQDYPEELFGYHVDVWKANYHRHFSHEWMRYASYWLQYYWKQKHGADVVGQIWTQAQFPEDALMAYRRIYCGGSSDKLYEELYDYATRMVTYDIDVIRNHVKEAAKRYATKLFEVGDGYYQVGYASCPGTTGFNIIPLNLPKEAAAIKVAFAGLPSGSALADTDPGRIQDGDGKEIGTTRKYNNSDAVGGWRYGFVSIVNGKARYSAMYKESKSEVYYQVPEGATALYMVVMGAPEAYAPHPWNDDETDDAQWPYKVKFEGTDLLGSFYVDETAAPKNITLTYDLKCDYKNTGYALGTIDLALNQSLAQAFALKPSALAGRLTPIGEEPAEGKIAIALEQPDGTYAYRSTANNGFWCTPQGMNDSWKAGNVFLEFADLVLTYGNHPEGETLVGTKAVLKPVLIYTKEGIQYKATIVLNMQF</sequence>
<accession>A0A449I4R7</accession>
<protein>
    <recommendedName>
        <fullName evidence="1">DUF4859 domain-containing protein</fullName>
    </recommendedName>
</protein>
<evidence type="ECO:0000259" key="1">
    <source>
        <dbReference type="Pfam" id="PF16151"/>
    </source>
</evidence>
<organism evidence="2 3">
    <name type="scientific">Prevotella heparinolytica</name>
    <dbReference type="NCBI Taxonomy" id="28113"/>
    <lineage>
        <taxon>Bacteria</taxon>
        <taxon>Pseudomonadati</taxon>
        <taxon>Bacteroidota</taxon>
        <taxon>Bacteroidia</taxon>
        <taxon>Bacteroidales</taxon>
        <taxon>Bacteroidaceae</taxon>
        <taxon>Bacteroides</taxon>
    </lineage>
</organism>
<dbReference type="RefSeq" id="WP_131752435.1">
    <property type="nucleotide sequence ID" value="NZ_CAACYH010000004.1"/>
</dbReference>
<feature type="domain" description="DUF4859" evidence="1">
    <location>
        <begin position="631"/>
        <end position="739"/>
    </location>
</feature>
<dbReference type="InterPro" id="IPR013783">
    <property type="entry name" value="Ig-like_fold"/>
</dbReference>
<dbReference type="Pfam" id="PF16151">
    <property type="entry name" value="DUF4859"/>
    <property type="match status" value="1"/>
</dbReference>
<reference evidence="2 3" key="1">
    <citation type="submission" date="2019-02" db="EMBL/GenBank/DDBJ databases">
        <authorList>
            <consortium name="Pathogen Informatics"/>
        </authorList>
    </citation>
    <scope>NUCLEOTIDE SEQUENCE [LARGE SCALE GENOMIC DNA]</scope>
    <source>
        <strain evidence="2 3">3012STDY7078512</strain>
    </source>
</reference>
<dbReference type="Pfam" id="PF19527">
    <property type="entry name" value="DUF6055"/>
    <property type="match status" value="1"/>
</dbReference>
<dbReference type="OrthoDB" id="9802005at2"/>
<dbReference type="InterPro" id="IPR032339">
    <property type="entry name" value="DUF4859"/>
</dbReference>
<name>A0A449I4R7_9BACE</name>
<evidence type="ECO:0000313" key="3">
    <source>
        <dbReference type="Proteomes" id="UP000396835"/>
    </source>
</evidence>